<keyword evidence="3" id="KW-1185">Reference proteome</keyword>
<evidence type="ECO:0000313" key="3">
    <source>
        <dbReference type="Proteomes" id="UP001069090"/>
    </source>
</evidence>
<dbReference type="SUPFAM" id="SSF53474">
    <property type="entry name" value="alpha/beta-Hydrolases"/>
    <property type="match status" value="1"/>
</dbReference>
<organism evidence="2 3">
    <name type="scientific">Dasania phycosphaerae</name>
    <dbReference type="NCBI Taxonomy" id="2950436"/>
    <lineage>
        <taxon>Bacteria</taxon>
        <taxon>Pseudomonadati</taxon>
        <taxon>Pseudomonadota</taxon>
        <taxon>Gammaproteobacteria</taxon>
        <taxon>Cellvibrionales</taxon>
        <taxon>Spongiibacteraceae</taxon>
        <taxon>Dasania</taxon>
    </lineage>
</organism>
<dbReference type="Gene3D" id="3.40.50.1820">
    <property type="entry name" value="alpha/beta hydrolase"/>
    <property type="match status" value="1"/>
</dbReference>
<evidence type="ECO:0000259" key="1">
    <source>
        <dbReference type="Pfam" id="PF01764"/>
    </source>
</evidence>
<gene>
    <name evidence="2" type="ORF">O0V09_09595</name>
</gene>
<dbReference type="EMBL" id="JAPTGG010000007">
    <property type="protein sequence ID" value="MCZ0865455.1"/>
    <property type="molecule type" value="Genomic_DNA"/>
</dbReference>
<name>A0A9J6RMQ6_9GAMM</name>
<dbReference type="InterPro" id="IPR002921">
    <property type="entry name" value="Fungal_lipase-type"/>
</dbReference>
<reference evidence="2 3" key="1">
    <citation type="submission" date="2022-12" db="EMBL/GenBank/DDBJ databases">
        <title>Dasania phycosphaerae sp. nov., isolated from particulate material of the south coast of Korea.</title>
        <authorList>
            <person name="Jiang Y."/>
        </authorList>
    </citation>
    <scope>NUCLEOTIDE SEQUENCE [LARGE SCALE GENOMIC DNA]</scope>
    <source>
        <strain evidence="2 3">GY-19</strain>
    </source>
</reference>
<dbReference type="InterPro" id="IPR029058">
    <property type="entry name" value="AB_hydrolase_fold"/>
</dbReference>
<feature type="domain" description="Fungal lipase-type" evidence="1">
    <location>
        <begin position="147"/>
        <end position="218"/>
    </location>
</feature>
<dbReference type="Proteomes" id="UP001069090">
    <property type="component" value="Unassembled WGS sequence"/>
</dbReference>
<dbReference type="GO" id="GO:0006629">
    <property type="term" value="P:lipid metabolic process"/>
    <property type="evidence" value="ECO:0007669"/>
    <property type="project" value="InterPro"/>
</dbReference>
<dbReference type="AlphaFoldDB" id="A0A9J6RMQ6"/>
<dbReference type="RefSeq" id="WP_258331603.1">
    <property type="nucleotide sequence ID" value="NZ_JAPTGG010000007.1"/>
</dbReference>
<comment type="caution">
    <text evidence="2">The sequence shown here is derived from an EMBL/GenBank/DDBJ whole genome shotgun (WGS) entry which is preliminary data.</text>
</comment>
<protein>
    <recommendedName>
        <fullName evidence="1">Fungal lipase-type domain-containing protein</fullName>
    </recommendedName>
</protein>
<sequence length="303" mass="33366">MNTLTLNDDLMLQLNMLLASIAYETSRADIESQLKNVTLLGPEGFELSWFGQGAGTQMYVANPVGSPANFVAIRGSVIDPATEAFWVDWLDLNIRVFHQVPWPYANDAVPANVKIAAGSAAGLLELTAMRDTQTSLSLINYLSTLMPNMLMVNGHSLGAALATGLALHLQKQTSHWVLPYTFAAPTIGNIPFARYMNNQFAGMYFARTYNTLDNIPKFWSVAGINAVQASFNPGPAIPLLIDAPLEIVKGILWEFEHGYEHVHEGEGRALQGTPSLNDSWLEEVGLQHSHLTYLKLLGYQQEY</sequence>
<evidence type="ECO:0000313" key="2">
    <source>
        <dbReference type="EMBL" id="MCZ0865455.1"/>
    </source>
</evidence>
<accession>A0A9J6RMQ6</accession>
<proteinExistence type="predicted"/>
<dbReference type="Pfam" id="PF01764">
    <property type="entry name" value="Lipase_3"/>
    <property type="match status" value="1"/>
</dbReference>